<dbReference type="EMBL" id="LN680000">
    <property type="protein sequence ID" value="CEJ75416.1"/>
    <property type="molecule type" value="Genomic_DNA"/>
</dbReference>
<dbReference type="GeneID" id="97539282"/>
<reference evidence="1 2" key="1">
    <citation type="submission" date="2014-11" db="EMBL/GenBank/DDBJ databases">
        <authorList>
            <person name="Aslett M.A."/>
            <person name="De Silva N."/>
        </authorList>
    </citation>
    <scope>NUCLEOTIDE SEQUENCE [LARGE SCALE GENOMIC DNA]</scope>
    <source>
        <strain evidence="1 2">ATCC9714</strain>
        <plasmid evidence="1 2">pCS2</plasmid>
    </source>
</reference>
<dbReference type="RefSeq" id="WP_057544292.1">
    <property type="nucleotide sequence ID" value="NZ_CDNJ01000001.1"/>
</dbReference>
<proteinExistence type="predicted"/>
<accession>A0ABM9RTK5</accession>
<evidence type="ECO:0000313" key="1">
    <source>
        <dbReference type="EMBL" id="CEJ75416.1"/>
    </source>
</evidence>
<organism evidence="1 2">
    <name type="scientific">Paraclostridium sordellii</name>
    <name type="common">Clostridium sordellii</name>
    <dbReference type="NCBI Taxonomy" id="1505"/>
    <lineage>
        <taxon>Bacteria</taxon>
        <taxon>Bacillati</taxon>
        <taxon>Bacillota</taxon>
        <taxon>Clostridia</taxon>
        <taxon>Peptostreptococcales</taxon>
        <taxon>Peptostreptococcaceae</taxon>
        <taxon>Paraclostridium</taxon>
    </lineage>
</organism>
<evidence type="ECO:0008006" key="3">
    <source>
        <dbReference type="Google" id="ProtNLM"/>
    </source>
</evidence>
<keyword evidence="2" id="KW-1185">Reference proteome</keyword>
<gene>
    <name evidence="1" type="ORF">ATCC9714_PCS200091</name>
</gene>
<dbReference type="Proteomes" id="UP000032811">
    <property type="component" value="Plasmid pCS2"/>
</dbReference>
<sequence>MKNLSLIYNFVNEKKIPVRGKKANIHIKEPTVNTISLNHIASVFKYLHKYRFLDLNVILKFNRLRFEDKVTYLILDVLIYDVLLKCPNFKITIERENPSEHNLLDWGFISTALYRTLYNTQSTCLDRNHFIKEFKRKVLTHENFRVFLTREDLSDEETPSKIFTSVASAFKYSLKDSSWIDSISEVISELICNVASHTDSECILDINFDNKILDKGHNPYEFINICVINFSEDRIFDKVKYNIENKCYPEDDILYSDVYKAFKFHQKYFDSQYTEEDFYLITTFQNHVTSRNLQSGNNGTGLTTLIQNVIDESKQDYSYVLSGNNLLFLKSDFLKISDNRFIGFNEEKDYINFRPSKKVINRSAIYIPGTIHHLLLIKEA</sequence>
<keyword evidence="1" id="KW-0614">Plasmid</keyword>
<name>A0ABM9RTK5_PARSO</name>
<geneLocation type="plasmid" evidence="1 2">
    <name>pCS2</name>
</geneLocation>
<evidence type="ECO:0000313" key="2">
    <source>
        <dbReference type="Proteomes" id="UP000032811"/>
    </source>
</evidence>
<protein>
    <recommendedName>
        <fullName evidence="3">ATP-binding protein</fullName>
    </recommendedName>
</protein>